<evidence type="ECO:0008006" key="3">
    <source>
        <dbReference type="Google" id="ProtNLM"/>
    </source>
</evidence>
<evidence type="ECO:0000313" key="1">
    <source>
        <dbReference type="EMBL" id="KAK8871429.1"/>
    </source>
</evidence>
<dbReference type="Proteomes" id="UP001470230">
    <property type="component" value="Unassembled WGS sequence"/>
</dbReference>
<gene>
    <name evidence="1" type="ORF">M9Y10_007157</name>
</gene>
<dbReference type="PANTHER" id="PTHR24159:SF5">
    <property type="entry name" value="ANK_REP_REGION DOMAIN-CONTAINING PROTEIN"/>
    <property type="match status" value="1"/>
</dbReference>
<name>A0ABR2J0M3_9EUKA</name>
<accession>A0ABR2J0M3</accession>
<keyword evidence="2" id="KW-1185">Reference proteome</keyword>
<sequence>MSDIIQNLLEKMGEIHDMALHFLESQTNVDDNFQNLIKILRDLKISDNKHEFKLFLRSILKISNNYNRKSKCISKINLILKSFEKEIKSYYSNSEIFDIFKSNKLILLFLFKEKILIIDQYIIKTFIKKKYDELKYPQYFSPEIRLFRNEPWFPEKKPIGNPSWLYEIDKELPQDFEEKRERGENDSYICQLIRDDSLDEFISFINHNEISLKTKIEQSVFETNNFLIKKGKCSLINYSAFHGSIRIFKYLILNQVQLEPSIWPYAIHSNNSEIIHLLEEKNISFESKINCYEEAIKCHHNDVANYIMNNYISRSLDNSSFLLKCFNFNFITDKNINENLFFELCKYDYYTFVKYFVENGNIDYNQVYVH</sequence>
<dbReference type="SUPFAM" id="SSF48403">
    <property type="entry name" value="Ankyrin repeat"/>
    <property type="match status" value="1"/>
</dbReference>
<evidence type="ECO:0000313" key="2">
    <source>
        <dbReference type="Proteomes" id="UP001470230"/>
    </source>
</evidence>
<dbReference type="PANTHER" id="PTHR24159">
    <property type="match status" value="1"/>
</dbReference>
<protein>
    <recommendedName>
        <fullName evidence="3">DUF3447 domain-containing protein</fullName>
    </recommendedName>
</protein>
<organism evidence="1 2">
    <name type="scientific">Tritrichomonas musculus</name>
    <dbReference type="NCBI Taxonomy" id="1915356"/>
    <lineage>
        <taxon>Eukaryota</taxon>
        <taxon>Metamonada</taxon>
        <taxon>Parabasalia</taxon>
        <taxon>Tritrichomonadida</taxon>
        <taxon>Tritrichomonadidae</taxon>
        <taxon>Tritrichomonas</taxon>
    </lineage>
</organism>
<dbReference type="InterPro" id="IPR036770">
    <property type="entry name" value="Ankyrin_rpt-contain_sf"/>
</dbReference>
<reference evidence="1 2" key="1">
    <citation type="submission" date="2024-04" db="EMBL/GenBank/DDBJ databases">
        <title>Tritrichomonas musculus Genome.</title>
        <authorList>
            <person name="Alves-Ferreira E."/>
            <person name="Grigg M."/>
            <person name="Lorenzi H."/>
            <person name="Galac M."/>
        </authorList>
    </citation>
    <scope>NUCLEOTIDE SEQUENCE [LARGE SCALE GENOMIC DNA]</scope>
    <source>
        <strain evidence="1 2">EAF2021</strain>
    </source>
</reference>
<proteinExistence type="predicted"/>
<comment type="caution">
    <text evidence="1">The sequence shown here is derived from an EMBL/GenBank/DDBJ whole genome shotgun (WGS) entry which is preliminary data.</text>
</comment>
<dbReference type="EMBL" id="JAPFFF010000013">
    <property type="protein sequence ID" value="KAK8871429.1"/>
    <property type="molecule type" value="Genomic_DNA"/>
</dbReference>